<feature type="region of interest" description="Disordered" evidence="6">
    <location>
        <begin position="309"/>
        <end position="341"/>
    </location>
</feature>
<evidence type="ECO:0000256" key="2">
    <source>
        <dbReference type="ARBA" id="ARBA00022516"/>
    </source>
</evidence>
<dbReference type="Proteomes" id="UP000613740">
    <property type="component" value="Unassembled WGS sequence"/>
</dbReference>
<dbReference type="InterPro" id="IPR002123">
    <property type="entry name" value="Plipid/glycerol_acylTrfase"/>
</dbReference>
<protein>
    <recommendedName>
        <fullName evidence="8">Phospholipid/glycerol acyltransferase domain-containing protein</fullName>
    </recommendedName>
</protein>
<feature type="transmembrane region" description="Helical" evidence="7">
    <location>
        <begin position="273"/>
        <end position="291"/>
    </location>
</feature>
<dbReference type="CDD" id="cd07989">
    <property type="entry name" value="LPLAT_AGPAT-like"/>
    <property type="match status" value="1"/>
</dbReference>
<evidence type="ECO:0000256" key="1">
    <source>
        <dbReference type="ARBA" id="ARBA00005189"/>
    </source>
</evidence>
<feature type="transmembrane region" description="Helical" evidence="7">
    <location>
        <begin position="12"/>
        <end position="33"/>
    </location>
</feature>
<comment type="pathway">
    <text evidence="1">Lipid metabolism.</text>
</comment>
<keyword evidence="4" id="KW-0443">Lipid metabolism</keyword>
<comment type="caution">
    <text evidence="9">The sequence shown here is derived from an EMBL/GenBank/DDBJ whole genome shotgun (WGS) entry which is preliminary data.</text>
</comment>
<dbReference type="GO" id="GO:0006654">
    <property type="term" value="P:phosphatidic acid biosynthetic process"/>
    <property type="evidence" value="ECO:0007669"/>
    <property type="project" value="TreeGrafter"/>
</dbReference>
<dbReference type="SMART" id="SM00563">
    <property type="entry name" value="PlsC"/>
    <property type="match status" value="1"/>
</dbReference>
<name>A0A835WU36_9CHLO</name>
<dbReference type="AlphaFoldDB" id="A0A835WU36"/>
<keyword evidence="7" id="KW-1133">Transmembrane helix</keyword>
<accession>A0A835WU36</accession>
<evidence type="ECO:0000256" key="7">
    <source>
        <dbReference type="SAM" id="Phobius"/>
    </source>
</evidence>
<dbReference type="PANTHER" id="PTHR10434:SF64">
    <property type="entry name" value="1-ACYL-SN-GLYCEROL-3-PHOSPHATE ACYLTRANSFERASE-RELATED"/>
    <property type="match status" value="1"/>
</dbReference>
<dbReference type="PANTHER" id="PTHR10434">
    <property type="entry name" value="1-ACYL-SN-GLYCEROL-3-PHOSPHATE ACYLTRANSFERASE"/>
    <property type="match status" value="1"/>
</dbReference>
<evidence type="ECO:0000256" key="5">
    <source>
        <dbReference type="ARBA" id="ARBA00023315"/>
    </source>
</evidence>
<keyword evidence="7" id="KW-0472">Membrane</keyword>
<dbReference type="GO" id="GO:0003841">
    <property type="term" value="F:1-acylglycerol-3-phosphate O-acyltransferase activity"/>
    <property type="evidence" value="ECO:0007669"/>
    <property type="project" value="TreeGrafter"/>
</dbReference>
<keyword evidence="7" id="KW-0812">Transmembrane</keyword>
<dbReference type="Pfam" id="PF01553">
    <property type="entry name" value="Acyltransferase"/>
    <property type="match status" value="1"/>
</dbReference>
<feature type="domain" description="Phospholipid/glycerol acyltransferase" evidence="8">
    <location>
        <begin position="73"/>
        <end position="191"/>
    </location>
</feature>
<feature type="transmembrane region" description="Helical" evidence="7">
    <location>
        <begin position="102"/>
        <end position="124"/>
    </location>
</feature>
<evidence type="ECO:0000259" key="8">
    <source>
        <dbReference type="SMART" id="SM00563"/>
    </source>
</evidence>
<keyword evidence="3" id="KW-0808">Transferase</keyword>
<keyword evidence="10" id="KW-1185">Reference proteome</keyword>
<organism evidence="9 10">
    <name type="scientific">Chlamydomonas schloesseri</name>
    <dbReference type="NCBI Taxonomy" id="2026947"/>
    <lineage>
        <taxon>Eukaryota</taxon>
        <taxon>Viridiplantae</taxon>
        <taxon>Chlorophyta</taxon>
        <taxon>core chlorophytes</taxon>
        <taxon>Chlorophyceae</taxon>
        <taxon>CS clade</taxon>
        <taxon>Chlamydomonadales</taxon>
        <taxon>Chlamydomonadaceae</taxon>
        <taxon>Chlamydomonas</taxon>
    </lineage>
</organism>
<dbReference type="EMBL" id="JAEHOD010000002">
    <property type="protein sequence ID" value="KAG2454274.1"/>
    <property type="molecule type" value="Genomic_DNA"/>
</dbReference>
<dbReference type="OrthoDB" id="202234at2759"/>
<feature type="transmembrane region" description="Helical" evidence="7">
    <location>
        <begin position="351"/>
        <end position="374"/>
    </location>
</feature>
<evidence type="ECO:0000256" key="6">
    <source>
        <dbReference type="SAM" id="MobiDB-lite"/>
    </source>
</evidence>
<keyword evidence="2" id="KW-0444">Lipid biosynthesis</keyword>
<dbReference type="SUPFAM" id="SSF69593">
    <property type="entry name" value="Glycerol-3-phosphate (1)-acyltransferase"/>
    <property type="match status" value="1"/>
</dbReference>
<sequence length="378" mass="42186">MSALTKLLGLPSFLFSVFVFYWSLPIFAIFYRIRFASLGKRNDMLDWARSLVGFFRVTLLQAGEQGLYKGGPCLYLCNHRSWADFFVDAYLTEGRAALMSRWLVYFVFPVFCTSCMILKGIVLFKRGTIADKEAFNAWLDRTLGDSHVPGLLVYPEGHRSTKPTSLPLKRGMLHYAHSRKLPVQVIVTRGKDEVMSEKGQSVHFGRTCVTTFSKVLKPADYPNFEAFFADLQATWDACWAATYGLKDLKGVPRFSMPSPQAYTYSAKTWAQQLAITLVSIVVFAAVCYGSWRGLAAALAATGAAQQVRGQQQQQQQQQRRRRLSSSGGWAEGRGAQAGGRLQWDGGDWGRWVALPLSLEVVTVLLAAWVGGSVLRSFL</sequence>
<evidence type="ECO:0000313" key="10">
    <source>
        <dbReference type="Proteomes" id="UP000613740"/>
    </source>
</evidence>
<evidence type="ECO:0000313" key="9">
    <source>
        <dbReference type="EMBL" id="KAG2454274.1"/>
    </source>
</evidence>
<keyword evidence="5" id="KW-0012">Acyltransferase</keyword>
<gene>
    <name evidence="9" type="ORF">HYH02_001305</name>
</gene>
<evidence type="ECO:0000256" key="3">
    <source>
        <dbReference type="ARBA" id="ARBA00022679"/>
    </source>
</evidence>
<proteinExistence type="predicted"/>
<reference evidence="9" key="1">
    <citation type="journal article" date="2020" name="bioRxiv">
        <title>Comparative genomics of Chlamydomonas.</title>
        <authorList>
            <person name="Craig R.J."/>
            <person name="Hasan A.R."/>
            <person name="Ness R.W."/>
            <person name="Keightley P.D."/>
        </authorList>
    </citation>
    <scope>NUCLEOTIDE SEQUENCE</scope>
    <source>
        <strain evidence="9">CCAP 11/173</strain>
    </source>
</reference>
<evidence type="ECO:0000256" key="4">
    <source>
        <dbReference type="ARBA" id="ARBA00023098"/>
    </source>
</evidence>